<dbReference type="InterPro" id="IPR001750">
    <property type="entry name" value="ND/Mrp_TM"/>
</dbReference>
<keyword evidence="2 7" id="KW-0812">Transmembrane</keyword>
<feature type="transmembrane region" description="Helical" evidence="7">
    <location>
        <begin position="319"/>
        <end position="336"/>
    </location>
</feature>
<reference evidence="9" key="1">
    <citation type="submission" date="2019-10" db="EMBL/GenBank/DDBJ databases">
        <title>Complete mitogenome of the streptophyte green alga Coleochaete scutata (Coleochaetophyceae).</title>
        <authorList>
            <person name="Turmel M."/>
            <person name="Otis C."/>
            <person name="Lemieux C."/>
        </authorList>
    </citation>
    <scope>NUCLEOTIDE SEQUENCE</scope>
</reference>
<keyword evidence="5" id="KW-0520">NAD</keyword>
<evidence type="ECO:0000259" key="8">
    <source>
        <dbReference type="Pfam" id="PF00361"/>
    </source>
</evidence>
<evidence type="ECO:0000256" key="6">
    <source>
        <dbReference type="ARBA" id="ARBA00023136"/>
    </source>
</evidence>
<dbReference type="GeneID" id="42369897"/>
<feature type="transmembrane region" description="Helical" evidence="7">
    <location>
        <begin position="172"/>
        <end position="193"/>
    </location>
</feature>
<proteinExistence type="inferred from homology"/>
<feature type="transmembrane region" description="Helical" evidence="7">
    <location>
        <begin position="84"/>
        <end position="104"/>
    </location>
</feature>
<dbReference type="GO" id="GO:0008137">
    <property type="term" value="F:NADH dehydrogenase (ubiquinone) activity"/>
    <property type="evidence" value="ECO:0007669"/>
    <property type="project" value="InterPro"/>
</dbReference>
<evidence type="ECO:0000256" key="3">
    <source>
        <dbReference type="ARBA" id="ARBA00022967"/>
    </source>
</evidence>
<sequence>MYGAILQTQQKKKWQYLFSSSGEALPELDQRAMKSLSELKGTAGLGSLIQNVSWLALWSLLLTLLLIIHTPIETALVFSNSLILDYFTFACQVAVLLAIASTILMNLTYFQQGRQLLFEWIILLLFSTLSMLLMVSAYDLITLYLTIELQSLCFYVMAASKRDSEFSTEAGLKYFLLGAFSSGILLFGCSLIYGFTGVTNFEELAKISTGYEITLLGAQSSGIYLGIFLIAVGFLFKITAAPFHMWAPDVYEGSPTSVTALFSIVPKIALLAVMVRIFIIGFYDPRSSASLLHVFFFCSIFSMILGSIAAMAQTKIKRLLAYSSIGHVGYLLIGLACGTSEGIQALLIGLFIYVWTTINVFAVILSTAHPSAPKGSVQLTNTASKLTALPQIKNIIKEAELEKQVLRFSQTSAPASTTLAHFVRQESQPFYKQFERTKLFLELPVSFIADFGALAKTNPILAITMAIVMFSYAGIPPLAGFYSKYYLFEAAIGCGAYLVTFIGVITSVIACFYYIRLVKIMYFDKPQTWILYRPINQGCAAVLAITLFLVTFFFFYPSPLFLLTHQMALNLCL</sequence>
<geneLocation type="mitochondrion" evidence="9"/>
<keyword evidence="9" id="KW-0496">Mitochondrion</keyword>
<feature type="transmembrane region" description="Helical" evidence="7">
    <location>
        <begin position="116"/>
        <end position="135"/>
    </location>
</feature>
<dbReference type="EMBL" id="MN613583">
    <property type="protein sequence ID" value="QFU80172.1"/>
    <property type="molecule type" value="Genomic_DNA"/>
</dbReference>
<feature type="transmembrane region" description="Helical" evidence="7">
    <location>
        <begin position="141"/>
        <end position="160"/>
    </location>
</feature>
<keyword evidence="4 7" id="KW-1133">Transmembrane helix</keyword>
<feature type="transmembrane region" description="Helical" evidence="7">
    <location>
        <begin position="460"/>
        <end position="479"/>
    </location>
</feature>
<dbReference type="InterPro" id="IPR010096">
    <property type="entry name" value="NADH-Q_OxRdtase_suN/2"/>
</dbReference>
<dbReference type="GO" id="GO:0016020">
    <property type="term" value="C:membrane"/>
    <property type="evidence" value="ECO:0007669"/>
    <property type="project" value="UniProtKB-SubCell"/>
</dbReference>
<feature type="transmembrane region" description="Helical" evidence="7">
    <location>
        <begin position="535"/>
        <end position="556"/>
    </location>
</feature>
<evidence type="ECO:0000256" key="4">
    <source>
        <dbReference type="ARBA" id="ARBA00022989"/>
    </source>
</evidence>
<evidence type="ECO:0000256" key="5">
    <source>
        <dbReference type="ARBA" id="ARBA00023027"/>
    </source>
</evidence>
<comment type="subcellular location">
    <subcellularLocation>
        <location evidence="1">Membrane</location>
        <topology evidence="1">Multi-pass membrane protein</topology>
    </subcellularLocation>
</comment>
<organism evidence="9">
    <name type="scientific">Coleochaete scutata</name>
    <dbReference type="NCBI Taxonomy" id="3125"/>
    <lineage>
        <taxon>Eukaryota</taxon>
        <taxon>Viridiplantae</taxon>
        <taxon>Streptophyta</taxon>
        <taxon>Coleochaetophyceae</taxon>
        <taxon>Coleochaetales</taxon>
        <taxon>Coleochaetaceae</taxon>
        <taxon>Coleochaete</taxon>
    </lineage>
</organism>
<accession>A0A5P9NW42</accession>
<feature type="transmembrane region" description="Helical" evidence="7">
    <location>
        <begin position="52"/>
        <end position="72"/>
    </location>
</feature>
<feature type="transmembrane region" description="Helical" evidence="7">
    <location>
        <begin position="213"/>
        <end position="236"/>
    </location>
</feature>
<feature type="transmembrane region" description="Helical" evidence="7">
    <location>
        <begin position="291"/>
        <end position="312"/>
    </location>
</feature>
<keyword evidence="6 7" id="KW-0472">Membrane</keyword>
<feature type="transmembrane region" description="Helical" evidence="7">
    <location>
        <begin position="485"/>
        <end position="515"/>
    </location>
</feature>
<evidence type="ECO:0000313" key="9">
    <source>
        <dbReference type="EMBL" id="QFU80172.1"/>
    </source>
</evidence>
<dbReference type="GO" id="GO:0042773">
    <property type="term" value="P:ATP synthesis coupled electron transport"/>
    <property type="evidence" value="ECO:0007669"/>
    <property type="project" value="InterPro"/>
</dbReference>
<feature type="transmembrane region" description="Helical" evidence="7">
    <location>
        <begin position="257"/>
        <end position="279"/>
    </location>
</feature>
<evidence type="ECO:0000256" key="2">
    <source>
        <dbReference type="ARBA" id="ARBA00022692"/>
    </source>
</evidence>
<protein>
    <submittedName>
        <fullName evidence="9">NADH dehydrogenase subunit 2</fullName>
    </submittedName>
</protein>
<keyword evidence="3" id="KW-1278">Translocase</keyword>
<gene>
    <name evidence="9" type="primary">nad2</name>
</gene>
<dbReference type="Pfam" id="PF00361">
    <property type="entry name" value="Proton_antipo_M"/>
    <property type="match status" value="2"/>
</dbReference>
<dbReference type="HAMAP" id="MF_00445">
    <property type="entry name" value="NDH1_NuoN_1"/>
    <property type="match status" value="1"/>
</dbReference>
<dbReference type="RefSeq" id="YP_009710067.1">
    <property type="nucleotide sequence ID" value="NC_045180.1"/>
</dbReference>
<feature type="domain" description="NADH:quinone oxidoreductase/Mrp antiporter transmembrane" evidence="8">
    <location>
        <begin position="137"/>
        <end position="373"/>
    </location>
</feature>
<dbReference type="AlphaFoldDB" id="A0A5P9NW42"/>
<name>A0A5P9NW42_COLSC</name>
<dbReference type="NCBIfam" id="TIGR01770">
    <property type="entry name" value="NDH_I_N"/>
    <property type="match status" value="1"/>
</dbReference>
<evidence type="ECO:0000256" key="7">
    <source>
        <dbReference type="SAM" id="Phobius"/>
    </source>
</evidence>
<dbReference type="PANTHER" id="PTHR22773">
    <property type="entry name" value="NADH DEHYDROGENASE"/>
    <property type="match status" value="1"/>
</dbReference>
<feature type="domain" description="NADH:quinone oxidoreductase/Mrp antiporter transmembrane" evidence="8">
    <location>
        <begin position="448"/>
        <end position="509"/>
    </location>
</feature>
<feature type="transmembrane region" description="Helical" evidence="7">
    <location>
        <begin position="342"/>
        <end position="365"/>
    </location>
</feature>
<evidence type="ECO:0000256" key="1">
    <source>
        <dbReference type="ARBA" id="ARBA00004141"/>
    </source>
</evidence>